<keyword evidence="4" id="KW-0411">Iron-sulfur</keyword>
<dbReference type="GO" id="GO:0016491">
    <property type="term" value="F:oxidoreductase activity"/>
    <property type="evidence" value="ECO:0007669"/>
    <property type="project" value="InterPro"/>
</dbReference>
<dbReference type="EMBL" id="AUZZ01009367">
    <property type="protein sequence ID" value="EQD33795.1"/>
    <property type="molecule type" value="Genomic_DNA"/>
</dbReference>
<organism evidence="7">
    <name type="scientific">mine drainage metagenome</name>
    <dbReference type="NCBI Taxonomy" id="410659"/>
    <lineage>
        <taxon>unclassified sequences</taxon>
        <taxon>metagenomes</taxon>
        <taxon>ecological metagenomes</taxon>
    </lineage>
</organism>
<dbReference type="InterPro" id="IPR058240">
    <property type="entry name" value="rSAM_sf"/>
</dbReference>
<dbReference type="Gene3D" id="3.20.20.70">
    <property type="entry name" value="Aldolase class I"/>
    <property type="match status" value="1"/>
</dbReference>
<comment type="similarity">
    <text evidence="5">Belongs to the radical SAM superfamily. Anaerobic sulfatase-maturating enzyme family.</text>
</comment>
<keyword evidence="1" id="KW-0949">S-adenosyl-L-methionine</keyword>
<feature type="domain" description="Radical SAM core" evidence="6">
    <location>
        <begin position="1"/>
        <end position="122"/>
    </location>
</feature>
<dbReference type="InterPro" id="IPR023867">
    <property type="entry name" value="Sulphatase_maturase_rSAM"/>
</dbReference>
<dbReference type="GO" id="GO:0046872">
    <property type="term" value="F:metal ion binding"/>
    <property type="evidence" value="ECO:0007669"/>
    <property type="project" value="UniProtKB-KW"/>
</dbReference>
<dbReference type="SUPFAM" id="SSF102114">
    <property type="entry name" value="Radical SAM enzymes"/>
    <property type="match status" value="1"/>
</dbReference>
<evidence type="ECO:0000256" key="1">
    <source>
        <dbReference type="ARBA" id="ARBA00022691"/>
    </source>
</evidence>
<gene>
    <name evidence="7" type="ORF">B2A_12970</name>
</gene>
<feature type="non-terminal residue" evidence="7">
    <location>
        <position position="212"/>
    </location>
</feature>
<dbReference type="PANTHER" id="PTHR43273">
    <property type="entry name" value="ANAEROBIC SULFATASE-MATURATING ENZYME HOMOLOG ASLB-RELATED"/>
    <property type="match status" value="1"/>
</dbReference>
<feature type="non-terminal residue" evidence="7">
    <location>
        <position position="1"/>
    </location>
</feature>
<evidence type="ECO:0000256" key="2">
    <source>
        <dbReference type="ARBA" id="ARBA00022723"/>
    </source>
</evidence>
<dbReference type="Pfam" id="PF04055">
    <property type="entry name" value="Radical_SAM"/>
    <property type="match status" value="1"/>
</dbReference>
<keyword evidence="3" id="KW-0408">Iron</keyword>
<sequence length="212" mass="23595">HVAWQGGEPLLRGIEFFHRSVELAHRHAKPWQRVVHSIQTNGTLVDDEWAAFFRENGYLVGLSVDGPKALHDAYRIDKQGRGSFDAVTRAWITLRRHGVDVNILCSVHARNADHPLEIYRFLRDTLGAEYLQFIPIVERSSAESSAGSPPVTDRSVAAGKFGAFLIAIFDEWLRRDVGRVFVISFEAALGSWLGLHHSCVVAPNCGASPVLM</sequence>
<evidence type="ECO:0000256" key="5">
    <source>
        <dbReference type="ARBA" id="ARBA00023601"/>
    </source>
</evidence>
<evidence type="ECO:0000256" key="4">
    <source>
        <dbReference type="ARBA" id="ARBA00023014"/>
    </source>
</evidence>
<reference evidence="7" key="1">
    <citation type="submission" date="2013-08" db="EMBL/GenBank/DDBJ databases">
        <authorList>
            <person name="Mendez C."/>
            <person name="Richter M."/>
            <person name="Ferrer M."/>
            <person name="Sanchez J."/>
        </authorList>
    </citation>
    <scope>NUCLEOTIDE SEQUENCE</scope>
</reference>
<evidence type="ECO:0000313" key="7">
    <source>
        <dbReference type="EMBL" id="EQD33795.1"/>
    </source>
</evidence>
<keyword evidence="2" id="KW-0479">Metal-binding</keyword>
<accession>T0ZV43</accession>
<protein>
    <submittedName>
        <fullName evidence="7">Radical SAM domain protein</fullName>
    </submittedName>
</protein>
<dbReference type="PANTHER" id="PTHR43273:SF3">
    <property type="entry name" value="ANAEROBIC SULFATASE-MATURATING ENZYME HOMOLOG ASLB-RELATED"/>
    <property type="match status" value="1"/>
</dbReference>
<dbReference type="AlphaFoldDB" id="T0ZV43"/>
<dbReference type="GO" id="GO:0051536">
    <property type="term" value="F:iron-sulfur cluster binding"/>
    <property type="evidence" value="ECO:0007669"/>
    <property type="project" value="UniProtKB-KW"/>
</dbReference>
<evidence type="ECO:0000259" key="6">
    <source>
        <dbReference type="Pfam" id="PF04055"/>
    </source>
</evidence>
<comment type="caution">
    <text evidence="7">The sequence shown here is derived from an EMBL/GenBank/DDBJ whole genome shotgun (WGS) entry which is preliminary data.</text>
</comment>
<proteinExistence type="inferred from homology"/>
<dbReference type="InterPro" id="IPR013785">
    <property type="entry name" value="Aldolase_TIM"/>
</dbReference>
<evidence type="ECO:0000256" key="3">
    <source>
        <dbReference type="ARBA" id="ARBA00023004"/>
    </source>
</evidence>
<name>T0ZV43_9ZZZZ</name>
<reference evidence="7" key="2">
    <citation type="journal article" date="2014" name="ISME J.">
        <title>Microbial stratification in low pH oxic and suboxic macroscopic growths along an acid mine drainage.</title>
        <authorList>
            <person name="Mendez-Garcia C."/>
            <person name="Mesa V."/>
            <person name="Sprenger R.R."/>
            <person name="Richter M."/>
            <person name="Diez M.S."/>
            <person name="Solano J."/>
            <person name="Bargiela R."/>
            <person name="Golyshina O.V."/>
            <person name="Manteca A."/>
            <person name="Ramos J.L."/>
            <person name="Gallego J.R."/>
            <person name="Llorente I."/>
            <person name="Martins Dos Santos V.A."/>
            <person name="Jensen O.N."/>
            <person name="Pelaez A.I."/>
            <person name="Sanchez J."/>
            <person name="Ferrer M."/>
        </authorList>
    </citation>
    <scope>NUCLEOTIDE SEQUENCE</scope>
</reference>
<dbReference type="InterPro" id="IPR007197">
    <property type="entry name" value="rSAM"/>
</dbReference>